<feature type="non-terminal residue" evidence="2">
    <location>
        <position position="239"/>
    </location>
</feature>
<sequence>WSMAWLATGEMLIVERPGRLRIVRDGVLDPNSVGGFPAVYRQSGQGGFMDVVPHPDFAQNRLVYLTYGKPDDDGSMGTTTVVRGRFEGDRVVGVEEIFESVAWHGNNNHFSGRMTFDHEGYLYVAVGDRQALPDLLADHPAQDLTNHMGTIVRLHDDGRVPSDNPFIGHATALPEIWSYGHRNMQGLATDPISGVVWSNEHGPRGGDELNLILPGRNYGWPVVSHGINYDGSVFTLDEH</sequence>
<feature type="non-terminal residue" evidence="2">
    <location>
        <position position="1"/>
    </location>
</feature>
<feature type="domain" description="Glucose/Sorbosone dehydrogenase" evidence="1">
    <location>
        <begin position="1"/>
        <end position="233"/>
    </location>
</feature>
<evidence type="ECO:0000313" key="2">
    <source>
        <dbReference type="EMBL" id="SVE35342.1"/>
    </source>
</evidence>
<dbReference type="InterPro" id="IPR011041">
    <property type="entry name" value="Quinoprot_gluc/sorb_DH_b-prop"/>
</dbReference>
<name>A0A383CT17_9ZZZZ</name>
<dbReference type="Pfam" id="PF07995">
    <property type="entry name" value="GSDH"/>
    <property type="match status" value="1"/>
</dbReference>
<protein>
    <recommendedName>
        <fullName evidence="1">Glucose/Sorbosone dehydrogenase domain-containing protein</fullName>
    </recommendedName>
</protein>
<dbReference type="EMBL" id="UINC01211445">
    <property type="protein sequence ID" value="SVE35342.1"/>
    <property type="molecule type" value="Genomic_DNA"/>
</dbReference>
<proteinExistence type="predicted"/>
<organism evidence="2">
    <name type="scientific">marine metagenome</name>
    <dbReference type="NCBI Taxonomy" id="408172"/>
    <lineage>
        <taxon>unclassified sequences</taxon>
        <taxon>metagenomes</taxon>
        <taxon>ecological metagenomes</taxon>
    </lineage>
</organism>
<reference evidence="2" key="1">
    <citation type="submission" date="2018-05" db="EMBL/GenBank/DDBJ databases">
        <authorList>
            <person name="Lanie J.A."/>
            <person name="Ng W.-L."/>
            <person name="Kazmierczak K.M."/>
            <person name="Andrzejewski T.M."/>
            <person name="Davidsen T.M."/>
            <person name="Wayne K.J."/>
            <person name="Tettelin H."/>
            <person name="Glass J.I."/>
            <person name="Rusch D."/>
            <person name="Podicherti R."/>
            <person name="Tsui H.-C.T."/>
            <person name="Winkler M.E."/>
        </authorList>
    </citation>
    <scope>NUCLEOTIDE SEQUENCE</scope>
</reference>
<dbReference type="SUPFAM" id="SSF50952">
    <property type="entry name" value="Soluble quinoprotein glucose dehydrogenase"/>
    <property type="match status" value="1"/>
</dbReference>
<dbReference type="InterPro" id="IPR012938">
    <property type="entry name" value="Glc/Sorbosone_DH"/>
</dbReference>
<accession>A0A383CT17</accession>
<dbReference type="AlphaFoldDB" id="A0A383CT17"/>
<dbReference type="Gene3D" id="2.120.10.30">
    <property type="entry name" value="TolB, C-terminal domain"/>
    <property type="match status" value="1"/>
</dbReference>
<dbReference type="PANTHER" id="PTHR19328">
    <property type="entry name" value="HEDGEHOG-INTERACTING PROTEIN"/>
    <property type="match status" value="1"/>
</dbReference>
<evidence type="ECO:0000259" key="1">
    <source>
        <dbReference type="Pfam" id="PF07995"/>
    </source>
</evidence>
<gene>
    <name evidence="2" type="ORF">METZ01_LOCUS488196</name>
</gene>
<dbReference type="PANTHER" id="PTHR19328:SF75">
    <property type="entry name" value="ALDOSE SUGAR DEHYDROGENASE YLII"/>
    <property type="match status" value="1"/>
</dbReference>
<dbReference type="InterPro" id="IPR011042">
    <property type="entry name" value="6-blade_b-propeller_TolB-like"/>
</dbReference>